<evidence type="ECO:0000313" key="3">
    <source>
        <dbReference type="Proteomes" id="UP001447516"/>
    </source>
</evidence>
<evidence type="ECO:0000256" key="1">
    <source>
        <dbReference type="SAM" id="Phobius"/>
    </source>
</evidence>
<dbReference type="EMBL" id="JBDJAW010000005">
    <property type="protein sequence ID" value="MEN3535267.1"/>
    <property type="molecule type" value="Genomic_DNA"/>
</dbReference>
<feature type="transmembrane region" description="Helical" evidence="1">
    <location>
        <begin position="24"/>
        <end position="43"/>
    </location>
</feature>
<dbReference type="RefSeq" id="WP_346225328.1">
    <property type="nucleotide sequence ID" value="NZ_JBDJAW010000005.1"/>
</dbReference>
<organism evidence="2 3">
    <name type="scientific">Microbispora maris</name>
    <dbReference type="NCBI Taxonomy" id="3144104"/>
    <lineage>
        <taxon>Bacteria</taxon>
        <taxon>Bacillati</taxon>
        <taxon>Actinomycetota</taxon>
        <taxon>Actinomycetes</taxon>
        <taxon>Streptosporangiales</taxon>
        <taxon>Streptosporangiaceae</taxon>
        <taxon>Microbispora</taxon>
    </lineage>
</organism>
<keyword evidence="3" id="KW-1185">Reference proteome</keyword>
<dbReference type="Proteomes" id="UP001447516">
    <property type="component" value="Unassembled WGS sequence"/>
</dbReference>
<reference evidence="2 3" key="1">
    <citation type="submission" date="2024-05" db="EMBL/GenBank/DDBJ databases">
        <title>Microbispora sp.ZYX-F-249.</title>
        <authorList>
            <person name="Xie H."/>
        </authorList>
    </citation>
    <scope>NUCLEOTIDE SEQUENCE [LARGE SCALE GENOMIC DNA]</scope>
    <source>
        <strain evidence="2 3">ZYX-F-249</strain>
    </source>
</reference>
<accession>A0ABV0AIW2</accession>
<protein>
    <submittedName>
        <fullName evidence="2">Uncharacterized protein</fullName>
    </submittedName>
</protein>
<keyword evidence="1" id="KW-1133">Transmembrane helix</keyword>
<gene>
    <name evidence="2" type="ORF">AAH991_09175</name>
</gene>
<name>A0ABV0AIW2_9ACTN</name>
<sequence length="251" mass="25922">MGPVIPDPALDWDLGPPRRWDPRHLVVAIAGVVTVIAVAVIVLQTRQAEAPPSTPVRVAAPTVALAAPAGHEGDGGYPVGFPHTEIGAASAAAAALEAAWTLDVGQAEQAAALYAPPDQRKEAREGARDAVRGWRETLGLPAEGDLPSGAALRTQTIGVQWKVRSEDQVQVSVLVQVTATTGAGATGPVYSSPYAMSLLMAWKPDMRGADKGDWVNIPDPTPPSVPAAALPGTPEFAAAGWKSLIGPRPTP</sequence>
<proteinExistence type="predicted"/>
<comment type="caution">
    <text evidence="2">The sequence shown here is derived from an EMBL/GenBank/DDBJ whole genome shotgun (WGS) entry which is preliminary data.</text>
</comment>
<evidence type="ECO:0000313" key="2">
    <source>
        <dbReference type="EMBL" id="MEN3535267.1"/>
    </source>
</evidence>
<keyword evidence="1" id="KW-0812">Transmembrane</keyword>
<keyword evidence="1" id="KW-0472">Membrane</keyword>